<name>A0A1W2BVC6_9FIRM</name>
<dbReference type="GO" id="GO:0006730">
    <property type="term" value="P:one-carbon metabolic process"/>
    <property type="evidence" value="ECO:0007669"/>
    <property type="project" value="UniProtKB-UniRule"/>
</dbReference>
<dbReference type="PROSITE" id="PS00739">
    <property type="entry name" value="ADOHCYASE_2"/>
    <property type="match status" value="1"/>
</dbReference>
<dbReference type="SMART" id="SM00997">
    <property type="entry name" value="AdoHcyase_NAD"/>
    <property type="match status" value="1"/>
</dbReference>
<dbReference type="PIRSF" id="PIRSF001109">
    <property type="entry name" value="Ad_hcy_hydrolase"/>
    <property type="match status" value="1"/>
</dbReference>
<dbReference type="InterPro" id="IPR015878">
    <property type="entry name" value="Ado_hCys_hydrolase_NAD-bd"/>
</dbReference>
<proteinExistence type="inferred from homology"/>
<dbReference type="STRING" id="1122930.SAMN02745168_2421"/>
<comment type="pathway">
    <text evidence="7">Amino-acid biosynthesis; L-homocysteine biosynthesis; L-homocysteine from S-adenosyl-L-homocysteine: step 1/1.</text>
</comment>
<feature type="binding site" evidence="6">
    <location>
        <begin position="214"/>
        <end position="219"/>
    </location>
    <ligand>
        <name>NAD(+)</name>
        <dbReference type="ChEBI" id="CHEBI:57540"/>
    </ligand>
</feature>
<evidence type="ECO:0000256" key="8">
    <source>
        <dbReference type="RuleBase" id="RU004166"/>
    </source>
</evidence>
<dbReference type="NCBIfam" id="NF004005">
    <property type="entry name" value="PRK05476.2-3"/>
    <property type="match status" value="1"/>
</dbReference>
<evidence type="ECO:0000256" key="5">
    <source>
        <dbReference type="NCBIfam" id="TIGR00936"/>
    </source>
</evidence>
<comment type="cofactor">
    <cofactor evidence="6 7">
        <name>NAD(+)</name>
        <dbReference type="ChEBI" id="CHEBI:57540"/>
    </cofactor>
    <text evidence="6 7">Binds 1 NAD(+) per subunit.</text>
</comment>
<sequence length="415" mass="45178">MSILRDPSLAAEGRRKIEWVRSFMPVLSGIEERFIREQPFRGMRVTVSVHLEAKTANLAYVLSRGGAEVRATGSNPLSTQDDVAAGLASLGVETFAFHGASPEEYKSHLTAALGHHPELVVDDGGDLVDLLGSSCAGLGDRLVGGCEETTTGILRLKAREREGILPCAMMAVNDAKSKRYYDNKYGTGQSVWDAFMHTTNLLVAGKTVVVAGYGWCGRGIALRANGLGADVVVTEVDPFKALEAAMDSFRVMTMAEASPLGDIFITATGCRDVITAEHFRRMKDNAFLANAGHFNCEVDVRGLTEAAVSLRERRQNITGYEMPDGRTLNLLAEGRLVNLAAGNGHPAEIMDLSFAVQALSLEWLSKHEKDLSRRLYSVPEEIDGEIAGLKLQSMGMKIDSLTKEQKEYLRGWQVD</sequence>
<dbReference type="SUPFAM" id="SSF52283">
    <property type="entry name" value="Formate/glycerate dehydrogenase catalytic domain-like"/>
    <property type="match status" value="1"/>
</dbReference>
<dbReference type="Gene3D" id="3.40.50.1480">
    <property type="entry name" value="Adenosylhomocysteinase-like"/>
    <property type="match status" value="1"/>
</dbReference>
<dbReference type="FunFam" id="3.40.50.720:FF:000004">
    <property type="entry name" value="Adenosylhomocysteinase"/>
    <property type="match status" value="1"/>
</dbReference>
<dbReference type="InterPro" id="IPR036291">
    <property type="entry name" value="NAD(P)-bd_dom_sf"/>
</dbReference>
<dbReference type="PROSITE" id="PS00738">
    <property type="entry name" value="ADOHCYASE_1"/>
    <property type="match status" value="1"/>
</dbReference>
<dbReference type="PANTHER" id="PTHR23420">
    <property type="entry name" value="ADENOSYLHOMOCYSTEINASE"/>
    <property type="match status" value="1"/>
</dbReference>
<dbReference type="InterPro" id="IPR020082">
    <property type="entry name" value="S-Ado-L-homoCys_hydrolase_CS"/>
</dbReference>
<evidence type="ECO:0000256" key="4">
    <source>
        <dbReference type="ARBA" id="ARBA00023027"/>
    </source>
</evidence>
<evidence type="ECO:0000256" key="6">
    <source>
        <dbReference type="PIRSR" id="PIRSR001109-2"/>
    </source>
</evidence>
<accession>A0A1W2BVC6</accession>
<dbReference type="CDD" id="cd00401">
    <property type="entry name" value="SAHH"/>
    <property type="match status" value="1"/>
</dbReference>
<dbReference type="GO" id="GO:0033353">
    <property type="term" value="P:S-adenosylmethionine cycle"/>
    <property type="evidence" value="ECO:0007669"/>
    <property type="project" value="TreeGrafter"/>
</dbReference>
<dbReference type="Gene3D" id="3.40.50.720">
    <property type="entry name" value="NAD(P)-binding Rossmann-like Domain"/>
    <property type="match status" value="1"/>
</dbReference>
<evidence type="ECO:0000256" key="7">
    <source>
        <dbReference type="RuleBase" id="RU000548"/>
    </source>
</evidence>
<evidence type="ECO:0000256" key="3">
    <source>
        <dbReference type="ARBA" id="ARBA00022801"/>
    </source>
</evidence>
<dbReference type="EC" id="3.13.2.1" evidence="5 7"/>
<dbReference type="PANTHER" id="PTHR23420:SF0">
    <property type="entry name" value="ADENOSYLHOMOCYSTEINASE"/>
    <property type="match status" value="1"/>
</dbReference>
<dbReference type="OrthoDB" id="9802717at2"/>
<dbReference type="NCBIfam" id="TIGR00936">
    <property type="entry name" value="ahcY"/>
    <property type="match status" value="1"/>
</dbReference>
<dbReference type="UniPathway" id="UPA00314">
    <property type="reaction ID" value="UER00076"/>
</dbReference>
<dbReference type="Proteomes" id="UP000192790">
    <property type="component" value="Unassembled WGS sequence"/>
</dbReference>
<dbReference type="Pfam" id="PF05221">
    <property type="entry name" value="AdoHcyase"/>
    <property type="match status" value="2"/>
</dbReference>
<comment type="similarity">
    <text evidence="1 8">Belongs to the adenosylhomocysteinase family.</text>
</comment>
<evidence type="ECO:0000259" key="9">
    <source>
        <dbReference type="SMART" id="SM00997"/>
    </source>
</evidence>
<reference evidence="10 11" key="1">
    <citation type="submission" date="2017-04" db="EMBL/GenBank/DDBJ databases">
        <authorList>
            <person name="Afonso C.L."/>
            <person name="Miller P.J."/>
            <person name="Scott M.A."/>
            <person name="Spackman E."/>
            <person name="Goraichik I."/>
            <person name="Dimitrov K.M."/>
            <person name="Suarez D.L."/>
            <person name="Swayne D.E."/>
        </authorList>
    </citation>
    <scope>NUCLEOTIDE SEQUENCE [LARGE SCALE GENOMIC DNA]</scope>
    <source>
        <strain evidence="10 11">DSM 12816</strain>
    </source>
</reference>
<protein>
    <recommendedName>
        <fullName evidence="5 7">Adenosylhomocysteinase</fullName>
        <ecNumber evidence="5 7">3.13.2.1</ecNumber>
    </recommendedName>
</protein>
<keyword evidence="3 7" id="KW-0378">Hydrolase</keyword>
<comment type="catalytic activity">
    <reaction evidence="7">
        <text>S-adenosyl-L-homocysteine + H2O = L-homocysteine + adenosine</text>
        <dbReference type="Rhea" id="RHEA:21708"/>
        <dbReference type="ChEBI" id="CHEBI:15377"/>
        <dbReference type="ChEBI" id="CHEBI:16335"/>
        <dbReference type="ChEBI" id="CHEBI:57856"/>
        <dbReference type="ChEBI" id="CHEBI:58199"/>
        <dbReference type="EC" id="3.13.2.1"/>
    </reaction>
</comment>
<dbReference type="SMART" id="SM00996">
    <property type="entry name" value="AdoHcyase"/>
    <property type="match status" value="1"/>
</dbReference>
<gene>
    <name evidence="10" type="ORF">SAMN02745168_2421</name>
</gene>
<feature type="binding site" evidence="6">
    <location>
        <begin position="291"/>
        <end position="293"/>
    </location>
    <ligand>
        <name>NAD(+)</name>
        <dbReference type="ChEBI" id="CHEBI:57540"/>
    </ligand>
</feature>
<feature type="binding site" evidence="6">
    <location>
        <position position="338"/>
    </location>
    <ligand>
        <name>NAD(+)</name>
        <dbReference type="ChEBI" id="CHEBI:57540"/>
    </ligand>
</feature>
<dbReference type="EMBL" id="FWXW01000006">
    <property type="protein sequence ID" value="SMC76930.1"/>
    <property type="molecule type" value="Genomic_DNA"/>
</dbReference>
<dbReference type="SUPFAM" id="SSF51735">
    <property type="entry name" value="NAD(P)-binding Rossmann-fold domains"/>
    <property type="match status" value="1"/>
</dbReference>
<feature type="binding site" evidence="6">
    <location>
        <begin position="149"/>
        <end position="151"/>
    </location>
    <ligand>
        <name>NAD(+)</name>
        <dbReference type="ChEBI" id="CHEBI:57540"/>
    </ligand>
</feature>
<dbReference type="Pfam" id="PF00670">
    <property type="entry name" value="AdoHcyase_NAD"/>
    <property type="match status" value="1"/>
</dbReference>
<feature type="binding site" evidence="6">
    <location>
        <position position="345"/>
    </location>
    <ligand>
        <name>NAD(+)</name>
        <dbReference type="ChEBI" id="CHEBI:57540"/>
    </ligand>
</feature>
<keyword evidence="11" id="KW-1185">Reference proteome</keyword>
<dbReference type="RefSeq" id="WP_084235093.1">
    <property type="nucleotide sequence ID" value="NZ_FWXW01000006.1"/>
</dbReference>
<dbReference type="InterPro" id="IPR042172">
    <property type="entry name" value="Adenosylhomocyst_ase-like_sf"/>
</dbReference>
<evidence type="ECO:0000256" key="1">
    <source>
        <dbReference type="ARBA" id="ARBA00007122"/>
    </source>
</evidence>
<dbReference type="GO" id="GO:0004013">
    <property type="term" value="F:adenosylhomocysteinase activity"/>
    <property type="evidence" value="ECO:0007669"/>
    <property type="project" value="UniProtKB-UniRule"/>
</dbReference>
<keyword evidence="2 7" id="KW-0554">One-carbon metabolism</keyword>
<dbReference type="InterPro" id="IPR000043">
    <property type="entry name" value="Adenosylhomocysteinase-like"/>
</dbReference>
<evidence type="ECO:0000313" key="10">
    <source>
        <dbReference type="EMBL" id="SMC76930.1"/>
    </source>
</evidence>
<organism evidence="10 11">
    <name type="scientific">Papillibacter cinnamivorans DSM 12816</name>
    <dbReference type="NCBI Taxonomy" id="1122930"/>
    <lineage>
        <taxon>Bacteria</taxon>
        <taxon>Bacillati</taxon>
        <taxon>Bacillota</taxon>
        <taxon>Clostridia</taxon>
        <taxon>Eubacteriales</taxon>
        <taxon>Oscillospiraceae</taxon>
        <taxon>Papillibacter</taxon>
    </lineage>
</organism>
<feature type="domain" description="S-adenosyl-L-homocysteine hydrolase NAD binding" evidence="9">
    <location>
        <begin position="183"/>
        <end position="344"/>
    </location>
</feature>
<dbReference type="AlphaFoldDB" id="A0A1W2BVC6"/>
<evidence type="ECO:0000256" key="2">
    <source>
        <dbReference type="ARBA" id="ARBA00022563"/>
    </source>
</evidence>
<feature type="binding site" evidence="6">
    <location>
        <position position="235"/>
    </location>
    <ligand>
        <name>NAD(+)</name>
        <dbReference type="ChEBI" id="CHEBI:57540"/>
    </ligand>
</feature>
<evidence type="ECO:0000313" key="11">
    <source>
        <dbReference type="Proteomes" id="UP000192790"/>
    </source>
</evidence>
<keyword evidence="4 6" id="KW-0520">NAD</keyword>
<dbReference type="GO" id="GO:0005829">
    <property type="term" value="C:cytosol"/>
    <property type="evidence" value="ECO:0007669"/>
    <property type="project" value="TreeGrafter"/>
</dbReference>